<accession>A0ABT7QVB1</accession>
<evidence type="ECO:0000313" key="2">
    <source>
        <dbReference type="Proteomes" id="UP001169069"/>
    </source>
</evidence>
<organism evidence="1 2">
    <name type="scientific">Sulfurovum zhangzhouensis</name>
    <dbReference type="NCBI Taxonomy" id="3019067"/>
    <lineage>
        <taxon>Bacteria</taxon>
        <taxon>Pseudomonadati</taxon>
        <taxon>Campylobacterota</taxon>
        <taxon>Epsilonproteobacteria</taxon>
        <taxon>Campylobacterales</taxon>
        <taxon>Sulfurovaceae</taxon>
        <taxon>Sulfurovum</taxon>
    </lineage>
</organism>
<dbReference type="EMBL" id="JAQIBD010000001">
    <property type="protein sequence ID" value="MDM5270785.1"/>
    <property type="molecule type" value="Genomic_DNA"/>
</dbReference>
<name>A0ABT7QVB1_9BACT</name>
<gene>
    <name evidence="1" type="ORF">PGH07_01185</name>
</gene>
<proteinExistence type="predicted"/>
<reference evidence="1" key="1">
    <citation type="submission" date="2023-01" db="EMBL/GenBank/DDBJ databases">
        <title>Sulfurovum sp. zt1-1 genome assembly.</title>
        <authorList>
            <person name="Wang J."/>
        </authorList>
    </citation>
    <scope>NUCLEOTIDE SEQUENCE</scope>
    <source>
        <strain evidence="1">Zt1-1</strain>
    </source>
</reference>
<evidence type="ECO:0000313" key="1">
    <source>
        <dbReference type="EMBL" id="MDM5270785.1"/>
    </source>
</evidence>
<keyword evidence="2" id="KW-1185">Reference proteome</keyword>
<comment type="caution">
    <text evidence="1">The sequence shown here is derived from an EMBL/GenBank/DDBJ whole genome shotgun (WGS) entry which is preliminary data.</text>
</comment>
<dbReference type="RefSeq" id="WP_289412061.1">
    <property type="nucleotide sequence ID" value="NZ_JAQIBD010000001.1"/>
</dbReference>
<protein>
    <submittedName>
        <fullName evidence="1">DUF6516 family protein</fullName>
    </submittedName>
</protein>
<dbReference type="Proteomes" id="UP001169069">
    <property type="component" value="Unassembled WGS sequence"/>
</dbReference>
<sequence>MINIDQASEQFNLLNSSGKRTDSFFTQVLYTHIDNPRNLLSVFDLITNNHQLWNKLAVDANKVFKTDGSVIAQFNPTDDFPFYRLYHYHTNNNLISPEVLFRGLKQDISSEIELLLELLNCDNESVVSKASEWISKQKKIFAPSETIAKGRTENTLIDQTIILSRQPDGCVVCGKTADSYVSSTLSGEKTVFFIANTCKEHQSLAQDHPSVLDFIFDLFQINLDLFSFQKYDKIPQHLIVLIIKKIAFALDAKLVNNHYDKDKDETTITFERKTKFKIILRLKNFFDYGYMINKPNGKQYQRIDSAPDHKHIEFFPDHIHVNPKKNNADVKSSYTFGFPLFDLPSIKKMLEEGEAAWV</sequence>